<keyword evidence="6 8" id="KW-1133">Transmembrane helix</keyword>
<dbReference type="RefSeq" id="WP_281094192.1">
    <property type="nucleotide sequence ID" value="NZ_JARYZI010000005.1"/>
</dbReference>
<gene>
    <name evidence="8" type="primary">rnfE</name>
    <name evidence="9" type="ORF">QE109_09345</name>
</gene>
<feature type="transmembrane region" description="Helical" evidence="8">
    <location>
        <begin position="37"/>
        <end position="57"/>
    </location>
</feature>
<evidence type="ECO:0000256" key="2">
    <source>
        <dbReference type="ARBA" id="ARBA00022448"/>
    </source>
</evidence>
<feature type="transmembrane region" description="Helical" evidence="8">
    <location>
        <begin position="69"/>
        <end position="89"/>
    </location>
</feature>
<evidence type="ECO:0000256" key="3">
    <source>
        <dbReference type="ARBA" id="ARBA00022692"/>
    </source>
</evidence>
<feature type="transmembrane region" description="Helical" evidence="8">
    <location>
        <begin position="167"/>
        <end position="188"/>
    </location>
</feature>
<dbReference type="EC" id="7.-.-.-" evidence="8"/>
<comment type="subcellular location">
    <subcellularLocation>
        <location evidence="8">Cell membrane</location>
        <topology evidence="8">Multi-pass membrane protein</topology>
    </subcellularLocation>
    <subcellularLocation>
        <location evidence="1">Endomembrane system</location>
        <topology evidence="1">Multi-pass membrane protein</topology>
    </subcellularLocation>
</comment>
<evidence type="ECO:0000313" key="10">
    <source>
        <dbReference type="Proteomes" id="UP001158045"/>
    </source>
</evidence>
<evidence type="ECO:0000256" key="8">
    <source>
        <dbReference type="HAMAP-Rule" id="MF_00478"/>
    </source>
</evidence>
<dbReference type="NCBIfam" id="NF009070">
    <property type="entry name" value="PRK12405.1"/>
    <property type="match status" value="1"/>
</dbReference>
<keyword evidence="4 8" id="KW-1278">Translocase</keyword>
<keyword evidence="5 8" id="KW-0249">Electron transport</keyword>
<evidence type="ECO:0000256" key="4">
    <source>
        <dbReference type="ARBA" id="ARBA00022967"/>
    </source>
</evidence>
<comment type="subunit">
    <text evidence="8">The complex is composed of six subunits: RnfA, RnfB, RnfC, RnfD, RnfE and RnfG.</text>
</comment>
<keyword evidence="7 8" id="KW-0472">Membrane</keyword>
<protein>
    <recommendedName>
        <fullName evidence="8">Ion-translocating oxidoreductase complex subunit E</fullName>
        <ecNumber evidence="8">7.-.-.-</ecNumber>
    </recommendedName>
    <alternativeName>
        <fullName evidence="8">Rnf electron transport complex subunit E</fullName>
    </alternativeName>
</protein>
<keyword evidence="2 8" id="KW-0813">Transport</keyword>
<dbReference type="HAMAP" id="MF_00478">
    <property type="entry name" value="RsxE_RnfE"/>
    <property type="match status" value="1"/>
</dbReference>
<evidence type="ECO:0000256" key="1">
    <source>
        <dbReference type="ARBA" id="ARBA00004127"/>
    </source>
</evidence>
<evidence type="ECO:0000256" key="5">
    <source>
        <dbReference type="ARBA" id="ARBA00022982"/>
    </source>
</evidence>
<dbReference type="PANTHER" id="PTHR30586:SF0">
    <property type="entry name" value="ION-TRANSLOCATING OXIDOREDUCTASE COMPLEX SUBUNIT E"/>
    <property type="match status" value="1"/>
</dbReference>
<dbReference type="PANTHER" id="PTHR30586">
    <property type="entry name" value="ELECTRON TRANSPORT COMPLEX PROTEIN RNFE"/>
    <property type="match status" value="1"/>
</dbReference>
<evidence type="ECO:0000256" key="7">
    <source>
        <dbReference type="ARBA" id="ARBA00023136"/>
    </source>
</evidence>
<comment type="function">
    <text evidence="8">Part of a membrane-bound complex that couples electron transfer with translocation of ions across the membrane.</text>
</comment>
<feature type="transmembrane region" description="Helical" evidence="8">
    <location>
        <begin position="125"/>
        <end position="147"/>
    </location>
</feature>
<dbReference type="Pfam" id="PF02508">
    <property type="entry name" value="Rnf-Nqr"/>
    <property type="match status" value="1"/>
</dbReference>
<feature type="transmembrane region" description="Helical" evidence="8">
    <location>
        <begin position="95"/>
        <end position="113"/>
    </location>
</feature>
<keyword evidence="8" id="KW-1003">Cell membrane</keyword>
<comment type="caution">
    <text evidence="9">The sequence shown here is derived from an EMBL/GenBank/DDBJ whole genome shotgun (WGS) entry which is preliminary data.</text>
</comment>
<proteinExistence type="inferred from homology"/>
<dbReference type="NCBIfam" id="TIGR01948">
    <property type="entry name" value="rnfE"/>
    <property type="match status" value="1"/>
</dbReference>
<reference evidence="9 10" key="1">
    <citation type="submission" date="2023-04" db="EMBL/GenBank/DDBJ databases">
        <title>Fusibacter bizertensis strain WBS, isolated from littoral bottom sediments of the Arctic seas - biochemical and genomic analysis.</title>
        <authorList>
            <person name="Brioukhanov A.L."/>
        </authorList>
    </citation>
    <scope>NUCLEOTIDE SEQUENCE [LARGE SCALE GENOMIC DNA]</scope>
    <source>
        <strain evidence="9 10">WBS</strain>
    </source>
</reference>
<organism evidence="9 10">
    <name type="scientific">Fusibacter bizertensis</name>
    <dbReference type="NCBI Taxonomy" id="1488331"/>
    <lineage>
        <taxon>Bacteria</taxon>
        <taxon>Bacillati</taxon>
        <taxon>Bacillota</taxon>
        <taxon>Clostridia</taxon>
        <taxon>Eubacteriales</taxon>
        <taxon>Eubacteriales Family XII. Incertae Sedis</taxon>
        <taxon>Fusibacter</taxon>
    </lineage>
</organism>
<name>A0ABT6ND51_9FIRM</name>
<accession>A0ABT6ND51</accession>
<evidence type="ECO:0000256" key="6">
    <source>
        <dbReference type="ARBA" id="ARBA00022989"/>
    </source>
</evidence>
<evidence type="ECO:0000313" key="9">
    <source>
        <dbReference type="EMBL" id="MDH8678350.1"/>
    </source>
</evidence>
<dbReference type="Proteomes" id="UP001158045">
    <property type="component" value="Unassembled WGS sequence"/>
</dbReference>
<dbReference type="InterPro" id="IPR003667">
    <property type="entry name" value="NqrDE/RnfAE"/>
</dbReference>
<dbReference type="PIRSF" id="PIRSF006102">
    <property type="entry name" value="NQR_DE"/>
    <property type="match status" value="1"/>
</dbReference>
<keyword evidence="3 8" id="KW-0812">Transmembrane</keyword>
<comment type="similarity">
    <text evidence="8">Belongs to the NqrDE/RnfAE family.</text>
</comment>
<keyword evidence="10" id="KW-1185">Reference proteome</keyword>
<sequence length="197" mass="20681">MKISNLTKGIIKENPIFVQLLGMCPTLAVTTSAVNGIGMGLATTAVLISSNIAISLIRKVIPAQVRIPAFVVVISTFVTIVGMLMEAFVPELFKSLGLFIPLIVVNCIILARAEAFASKNGVVDSAFDGIGMGLGFTLALTILGSVRELFGNGSLFGAAIFGASYKPALIMILPPGGFLALGLLLALYNSYQFKRAK</sequence>
<dbReference type="InterPro" id="IPR010968">
    <property type="entry name" value="RnfE"/>
</dbReference>
<dbReference type="EMBL" id="JARYZI010000005">
    <property type="protein sequence ID" value="MDH8678350.1"/>
    <property type="molecule type" value="Genomic_DNA"/>
</dbReference>